<sequence>MGQVLLSSAGPVGHFGLALVDYLFTPPWPTLVGHRELSRLRCGLLRLGHAASRLLMQNAGVDCSTCVFLAIAPSSSAFGSVVGFAVAVGSRERSFGWVCFGRKGVFPPGKPFAEHEAEFKVSGDSSEIVTKLRDFKERDWVVPVGGTLRLVKGGIYRWTLCIERKCPYRPQLHLGVHGAGHRRPWRLLTTTRCSRARDEEPWQDRPGGDLSIEEGDYVHIEVDLRGLHLPFGTMSLAINSEPEEVVFNDIPLNHSSPMMPVICMGGDQSRVRLCPAY</sequence>
<dbReference type="AlphaFoldDB" id="A0A813ETG0"/>
<gene>
    <name evidence="1" type="ORF">PGLA1383_LOCUS19344</name>
</gene>
<accession>A0A813ETG0</accession>
<comment type="caution">
    <text evidence="1">The sequence shown here is derived from an EMBL/GenBank/DDBJ whole genome shotgun (WGS) entry which is preliminary data.</text>
</comment>
<dbReference type="Proteomes" id="UP000654075">
    <property type="component" value="Unassembled WGS sequence"/>
</dbReference>
<dbReference type="EMBL" id="CAJNNV010012725">
    <property type="protein sequence ID" value="CAE8601046.1"/>
    <property type="molecule type" value="Genomic_DNA"/>
</dbReference>
<protein>
    <submittedName>
        <fullName evidence="1">Uncharacterized protein</fullName>
    </submittedName>
</protein>
<evidence type="ECO:0000313" key="1">
    <source>
        <dbReference type="EMBL" id="CAE8601046.1"/>
    </source>
</evidence>
<dbReference type="OrthoDB" id="407419at2759"/>
<keyword evidence="2" id="KW-1185">Reference proteome</keyword>
<evidence type="ECO:0000313" key="2">
    <source>
        <dbReference type="Proteomes" id="UP000654075"/>
    </source>
</evidence>
<reference evidence="1" key="1">
    <citation type="submission" date="2021-02" db="EMBL/GenBank/DDBJ databases">
        <authorList>
            <person name="Dougan E. K."/>
            <person name="Rhodes N."/>
            <person name="Thang M."/>
            <person name="Chan C."/>
        </authorList>
    </citation>
    <scope>NUCLEOTIDE SEQUENCE</scope>
</reference>
<proteinExistence type="predicted"/>
<organism evidence="1 2">
    <name type="scientific">Polarella glacialis</name>
    <name type="common">Dinoflagellate</name>
    <dbReference type="NCBI Taxonomy" id="89957"/>
    <lineage>
        <taxon>Eukaryota</taxon>
        <taxon>Sar</taxon>
        <taxon>Alveolata</taxon>
        <taxon>Dinophyceae</taxon>
        <taxon>Suessiales</taxon>
        <taxon>Suessiaceae</taxon>
        <taxon>Polarella</taxon>
    </lineage>
</organism>
<name>A0A813ETG0_POLGL</name>